<dbReference type="AlphaFoldDB" id="A0AAD5VEI1"/>
<dbReference type="Proteomes" id="UP001212997">
    <property type="component" value="Unassembled WGS sequence"/>
</dbReference>
<accession>A0AAD5VEI1</accession>
<dbReference type="EMBL" id="JANAWD010000010">
    <property type="protein sequence ID" value="KAJ3491581.1"/>
    <property type="molecule type" value="Genomic_DNA"/>
</dbReference>
<name>A0AAD5VEI1_9APHY</name>
<reference evidence="1" key="1">
    <citation type="submission" date="2022-07" db="EMBL/GenBank/DDBJ databases">
        <title>Genome Sequence of Physisporinus lineatus.</title>
        <authorList>
            <person name="Buettner E."/>
        </authorList>
    </citation>
    <scope>NUCLEOTIDE SEQUENCE</scope>
    <source>
        <strain evidence="1">VT162</strain>
    </source>
</reference>
<protein>
    <submittedName>
        <fullName evidence="1">Uncharacterized protein</fullName>
    </submittedName>
</protein>
<gene>
    <name evidence="1" type="ORF">NLI96_g621</name>
</gene>
<evidence type="ECO:0000313" key="1">
    <source>
        <dbReference type="EMBL" id="KAJ3491581.1"/>
    </source>
</evidence>
<organism evidence="1 2">
    <name type="scientific">Meripilus lineatus</name>
    <dbReference type="NCBI Taxonomy" id="2056292"/>
    <lineage>
        <taxon>Eukaryota</taxon>
        <taxon>Fungi</taxon>
        <taxon>Dikarya</taxon>
        <taxon>Basidiomycota</taxon>
        <taxon>Agaricomycotina</taxon>
        <taxon>Agaricomycetes</taxon>
        <taxon>Polyporales</taxon>
        <taxon>Meripilaceae</taxon>
        <taxon>Meripilus</taxon>
    </lineage>
</organism>
<sequence length="614" mass="68953">MLEITSQDIIATQWRNRKCDNPPSWDEAQRAWVDAGYIEAVIALNRSVRTDPEAALTSYFSWQSLTFLMIQASSSERQIVLEQFEEHHVLDICLDKMVNHELCLDQYVGARVLRAFCAELSLGATLTSHRTAEILEICCRRSLSGPGAFDKQLQDPRYTWQSEHLSGQQRLHRRSAGKYGKRFYANLQDFAMSSAQSLILRYPNPSKQFILEVIQHKPDLIDLLLECANIRRPDGYPEILADNMACELLLAFFQFPRGCIPGRTSLSEELTQPEEKAEYDATIAALEILASRPRTTSKIIRVLKKLQEETYHDITRVLHNVTLEYPTIKPPDDTTTEKIFGSRGSSGSSRSCMLRLITNMTYTKSMKDTDALAYLRFAYLSVHETEDPALGVGVNPRRMAYFMEIVGEVCQYPTRSIESAPSGPPSTLCPPGEMIGPIAYLRLLAHLARCGVLSQTQTWNELPQGTHHLTKLDQIKAMTSPQFIKRIISLSLERIASRRSEGQSRLREKHHFYAQAAYISSSELASMILALNEATQGRCVENSKLGAAKKELVLNLGNAAEMSIREGDYKVALGFASEAVAVAQSATQVVARDILDKNIRRVSHAKQSMDSTQS</sequence>
<evidence type="ECO:0000313" key="2">
    <source>
        <dbReference type="Proteomes" id="UP001212997"/>
    </source>
</evidence>
<keyword evidence="2" id="KW-1185">Reference proteome</keyword>
<proteinExistence type="predicted"/>
<comment type="caution">
    <text evidence="1">The sequence shown here is derived from an EMBL/GenBank/DDBJ whole genome shotgun (WGS) entry which is preliminary data.</text>
</comment>